<dbReference type="EMBL" id="JAUSUQ010000003">
    <property type="protein sequence ID" value="MDQ0338477.1"/>
    <property type="molecule type" value="Genomic_DNA"/>
</dbReference>
<proteinExistence type="predicted"/>
<protein>
    <submittedName>
        <fullName evidence="1">Uncharacterized protein</fullName>
    </submittedName>
</protein>
<evidence type="ECO:0000313" key="1">
    <source>
        <dbReference type="EMBL" id="MDQ0338477.1"/>
    </source>
</evidence>
<sequence length="47" mass="5651">MEDIQYPPADLHPHLLEKLKSFEEEMRQQTGENIVLIAYEEQKQPKR</sequence>
<keyword evidence="2" id="KW-1185">Reference proteome</keyword>
<dbReference type="Proteomes" id="UP001232445">
    <property type="component" value="Unassembled WGS sequence"/>
</dbReference>
<gene>
    <name evidence="1" type="ORF">J2S00_001261</name>
</gene>
<evidence type="ECO:0000313" key="2">
    <source>
        <dbReference type="Proteomes" id="UP001232445"/>
    </source>
</evidence>
<accession>A0ABU0CTY4</accession>
<reference evidence="1 2" key="1">
    <citation type="submission" date="2023-07" db="EMBL/GenBank/DDBJ databases">
        <title>Genomic Encyclopedia of Type Strains, Phase IV (KMG-IV): sequencing the most valuable type-strain genomes for metagenomic binning, comparative biology and taxonomic classification.</title>
        <authorList>
            <person name="Goeker M."/>
        </authorList>
    </citation>
    <scope>NUCLEOTIDE SEQUENCE [LARGE SCALE GENOMIC DNA]</scope>
    <source>
        <strain evidence="1 2">DSM 17740</strain>
    </source>
</reference>
<comment type="caution">
    <text evidence="1">The sequence shown here is derived from an EMBL/GenBank/DDBJ whole genome shotgun (WGS) entry which is preliminary data.</text>
</comment>
<dbReference type="RefSeq" id="WP_307336843.1">
    <property type="nucleotide sequence ID" value="NZ_JAUSUQ010000003.1"/>
</dbReference>
<name>A0ABU0CTY4_9BACI</name>
<organism evidence="1 2">
    <name type="scientific">Caldalkalibacillus uzonensis</name>
    <dbReference type="NCBI Taxonomy" id="353224"/>
    <lineage>
        <taxon>Bacteria</taxon>
        <taxon>Bacillati</taxon>
        <taxon>Bacillota</taxon>
        <taxon>Bacilli</taxon>
        <taxon>Bacillales</taxon>
        <taxon>Bacillaceae</taxon>
        <taxon>Caldalkalibacillus</taxon>
    </lineage>
</organism>